<reference evidence="4 5" key="1">
    <citation type="submission" date="2019-02" db="EMBL/GenBank/DDBJ databases">
        <title>Kribbella capetownensis sp. nov. and Kribbella speibonae sp. nov., isolated from soil.</title>
        <authorList>
            <person name="Curtis S.M."/>
            <person name="Norton I."/>
            <person name="Everest G.J."/>
            <person name="Meyers P.R."/>
        </authorList>
    </citation>
    <scope>NUCLEOTIDE SEQUENCE [LARGE SCALE GENOMIC DNA]</scope>
    <source>
        <strain evidence="4 5">DSM 27082</strain>
    </source>
</reference>
<keyword evidence="5" id="KW-1185">Reference proteome</keyword>
<dbReference type="InterPro" id="IPR009057">
    <property type="entry name" value="Homeodomain-like_sf"/>
</dbReference>
<dbReference type="EMBL" id="SJKA01000015">
    <property type="protein sequence ID" value="TCC24469.1"/>
    <property type="molecule type" value="Genomic_DNA"/>
</dbReference>
<keyword evidence="1 2" id="KW-0238">DNA-binding</keyword>
<dbReference type="Proteomes" id="UP000292695">
    <property type="component" value="Unassembled WGS sequence"/>
</dbReference>
<dbReference type="InterPro" id="IPR050109">
    <property type="entry name" value="HTH-type_TetR-like_transc_reg"/>
</dbReference>
<dbReference type="AlphaFoldDB" id="A0A4R0IG92"/>
<dbReference type="InterPro" id="IPR001647">
    <property type="entry name" value="HTH_TetR"/>
</dbReference>
<evidence type="ECO:0000256" key="2">
    <source>
        <dbReference type="PROSITE-ProRule" id="PRU00335"/>
    </source>
</evidence>
<dbReference type="Pfam" id="PF00440">
    <property type="entry name" value="TetR_N"/>
    <property type="match status" value="1"/>
</dbReference>
<sequence>MTAPAHTRHAASRTGRPSKRQLIIETAERLFAEHGYDATSTARIATEAGVPSGLVFYHFATKLDLLLAVVQERPAPREVLRSTARGRTVRRRLRAIVATMAEELEHDRAARIIVFREAQGRPEIASRAAELFAEATETVACVLAGAEDVVADPARVQAAAELVVSRVFLDTVALGQAETATHRHAAMIDLIADSLTGGVRAAEQARTPLRS</sequence>
<dbReference type="PROSITE" id="PS50977">
    <property type="entry name" value="HTH_TETR_2"/>
    <property type="match status" value="1"/>
</dbReference>
<gene>
    <name evidence="4" type="ORF">E0H50_33060</name>
</gene>
<dbReference type="Gene3D" id="1.10.357.10">
    <property type="entry name" value="Tetracycline Repressor, domain 2"/>
    <property type="match status" value="1"/>
</dbReference>
<dbReference type="OrthoDB" id="5118063at2"/>
<dbReference type="PANTHER" id="PTHR30055:SF235">
    <property type="entry name" value="TRANSCRIPTIONAL REGULATORY PROTEIN"/>
    <property type="match status" value="1"/>
</dbReference>
<feature type="DNA-binding region" description="H-T-H motif" evidence="2">
    <location>
        <begin position="40"/>
        <end position="59"/>
    </location>
</feature>
<protein>
    <submittedName>
        <fullName evidence="4">TetR/AcrR family transcriptional regulator</fullName>
    </submittedName>
</protein>
<dbReference type="RefSeq" id="WP_131294915.1">
    <property type="nucleotide sequence ID" value="NZ_SJKA01000015.1"/>
</dbReference>
<dbReference type="PANTHER" id="PTHR30055">
    <property type="entry name" value="HTH-TYPE TRANSCRIPTIONAL REGULATOR RUTR"/>
    <property type="match status" value="1"/>
</dbReference>
<evidence type="ECO:0000313" key="4">
    <source>
        <dbReference type="EMBL" id="TCC24469.1"/>
    </source>
</evidence>
<feature type="domain" description="HTH tetR-type" evidence="3">
    <location>
        <begin position="17"/>
        <end position="77"/>
    </location>
</feature>
<proteinExistence type="predicted"/>
<name>A0A4R0IG92_9ACTN</name>
<comment type="caution">
    <text evidence="4">The sequence shown here is derived from an EMBL/GenBank/DDBJ whole genome shotgun (WGS) entry which is preliminary data.</text>
</comment>
<evidence type="ECO:0000259" key="3">
    <source>
        <dbReference type="PROSITE" id="PS50977"/>
    </source>
</evidence>
<dbReference type="GO" id="GO:0003700">
    <property type="term" value="F:DNA-binding transcription factor activity"/>
    <property type="evidence" value="ECO:0007669"/>
    <property type="project" value="TreeGrafter"/>
</dbReference>
<evidence type="ECO:0000313" key="5">
    <source>
        <dbReference type="Proteomes" id="UP000292695"/>
    </source>
</evidence>
<organism evidence="4 5">
    <name type="scientific">Kribbella sindirgiensis</name>
    <dbReference type="NCBI Taxonomy" id="1124744"/>
    <lineage>
        <taxon>Bacteria</taxon>
        <taxon>Bacillati</taxon>
        <taxon>Actinomycetota</taxon>
        <taxon>Actinomycetes</taxon>
        <taxon>Propionibacteriales</taxon>
        <taxon>Kribbellaceae</taxon>
        <taxon>Kribbella</taxon>
    </lineage>
</organism>
<dbReference type="GO" id="GO:0000976">
    <property type="term" value="F:transcription cis-regulatory region binding"/>
    <property type="evidence" value="ECO:0007669"/>
    <property type="project" value="TreeGrafter"/>
</dbReference>
<evidence type="ECO:0000256" key="1">
    <source>
        <dbReference type="ARBA" id="ARBA00023125"/>
    </source>
</evidence>
<dbReference type="PRINTS" id="PR00455">
    <property type="entry name" value="HTHTETR"/>
</dbReference>
<accession>A0A4R0IG92</accession>
<dbReference type="SUPFAM" id="SSF46689">
    <property type="entry name" value="Homeodomain-like"/>
    <property type="match status" value="1"/>
</dbReference>